<feature type="transmembrane region" description="Helical" evidence="1">
    <location>
        <begin position="48"/>
        <end position="71"/>
    </location>
</feature>
<dbReference type="GeneID" id="77287045"/>
<gene>
    <name evidence="2" type="ORF">A19Y_0795</name>
</gene>
<evidence type="ECO:0000313" key="3">
    <source>
        <dbReference type="Proteomes" id="UP000027395"/>
    </source>
</evidence>
<feature type="transmembrane region" description="Helical" evidence="1">
    <location>
        <begin position="198"/>
        <end position="227"/>
    </location>
</feature>
<feature type="transmembrane region" description="Helical" evidence="1">
    <location>
        <begin position="170"/>
        <end position="192"/>
    </location>
</feature>
<dbReference type="STRING" id="388467.A19Y_0795"/>
<organism evidence="2 3">
    <name type="scientific">Planktothrix agardhii (strain NIVA-CYA 126/8)</name>
    <dbReference type="NCBI Taxonomy" id="388467"/>
    <lineage>
        <taxon>Bacteria</taxon>
        <taxon>Bacillati</taxon>
        <taxon>Cyanobacteriota</taxon>
        <taxon>Cyanophyceae</taxon>
        <taxon>Oscillatoriophycideae</taxon>
        <taxon>Oscillatoriales</taxon>
        <taxon>Microcoleaceae</taxon>
        <taxon>Planktothrix</taxon>
    </lineage>
</organism>
<keyword evidence="1" id="KW-0812">Transmembrane</keyword>
<keyword evidence="1" id="KW-1133">Transmembrane helix</keyword>
<dbReference type="InterPro" id="IPR018710">
    <property type="entry name" value="DUF2232"/>
</dbReference>
<accession>A0A073CE65</accession>
<evidence type="ECO:0000256" key="1">
    <source>
        <dbReference type="SAM" id="Phobius"/>
    </source>
</evidence>
<feature type="transmembrane region" description="Helical" evidence="1">
    <location>
        <begin position="140"/>
        <end position="161"/>
    </location>
</feature>
<dbReference type="Proteomes" id="UP000027395">
    <property type="component" value="Chromosome"/>
</dbReference>
<dbReference type="PATRIC" id="fig|388467.6.peg.737"/>
<keyword evidence="3" id="KW-1185">Reference proteome</keyword>
<dbReference type="eggNOG" id="COG4241">
    <property type="taxonomic scope" value="Bacteria"/>
</dbReference>
<dbReference type="HOGENOM" id="CLU_080696_0_0_3"/>
<evidence type="ECO:0000313" key="2">
    <source>
        <dbReference type="EMBL" id="KEI65953.1"/>
    </source>
</evidence>
<evidence type="ECO:0008006" key="4">
    <source>
        <dbReference type="Google" id="ProtNLM"/>
    </source>
</evidence>
<reference evidence="2 3" key="1">
    <citation type="journal article" date="2014" name="Appl. Environ. Microbiol.">
        <title>Elucidation of insertion elements encoded on plasmids and in vitro construction of shuttle vectors from the toxic cyanobacterium Planktothrix.</title>
        <authorList>
            <person name="Christiansen G."/>
            <person name="Goesmann A."/>
            <person name="Kurmayer R."/>
        </authorList>
    </citation>
    <scope>NUCLEOTIDE SEQUENCE [LARGE SCALE GENOMIC DNA]</scope>
    <source>
        <strain evidence="2 3">NIVA-CYA 126/8</strain>
    </source>
</reference>
<protein>
    <recommendedName>
        <fullName evidence="4">DUF2232 domain-containing protein</fullName>
    </recommendedName>
</protein>
<proteinExistence type="predicted"/>
<dbReference type="EMBL" id="CM002803">
    <property type="protein sequence ID" value="KEI65953.1"/>
    <property type="molecule type" value="Genomic_DNA"/>
</dbReference>
<keyword evidence="1" id="KW-0472">Membrane</keyword>
<dbReference type="Pfam" id="PF09991">
    <property type="entry name" value="DUF2232"/>
    <property type="match status" value="1"/>
</dbReference>
<dbReference type="RefSeq" id="WP_026797827.1">
    <property type="nucleotide sequence ID" value="NZ_CM002803.1"/>
</dbReference>
<dbReference type="PANTHER" id="PTHR37185">
    <property type="entry name" value="MEMBRANE PROTEIN"/>
    <property type="match status" value="1"/>
</dbReference>
<sequence length="249" mass="27761">MSDSSPSSSSVNPCESETQEWVSVDADIPRSEASGHLAKLSHAHRNSLILVETAFLASAGSLIWFVNYYFPMGPVLRLFFALPMALLYLRWGKRAAVMGAVASFLLLSVLMGPTRSIVFLIPYGWLGVVLGGMWKRKSPWWMSIGTGSLIVAIGFFFKYWLLSILLGRNLWAYATIQMTAVADWIFIKLGILAQPSLVFVQVLAVLMILINSIVYLFVVHLVSLLLLDRLNSPIPRPPKWVQVLLDYEG</sequence>
<dbReference type="PANTHER" id="PTHR37185:SF3">
    <property type="entry name" value="MEMBRANE PROTEIN"/>
    <property type="match status" value="1"/>
</dbReference>
<name>A0A073CE65_PLAA1</name>
<dbReference type="AlphaFoldDB" id="A0A073CE65"/>